<dbReference type="PROSITE" id="PS00018">
    <property type="entry name" value="EF_HAND_1"/>
    <property type="match status" value="1"/>
</dbReference>
<evidence type="ECO:0000313" key="4">
    <source>
        <dbReference type="Proteomes" id="UP001470230"/>
    </source>
</evidence>
<feature type="domain" description="EF-hand" evidence="2">
    <location>
        <begin position="44"/>
        <end position="79"/>
    </location>
</feature>
<gene>
    <name evidence="3" type="ORF">M9Y10_016575</name>
</gene>
<name>A0ABR2HY89_9EUKA</name>
<protein>
    <recommendedName>
        <fullName evidence="2">EF-hand domain-containing protein</fullName>
    </recommendedName>
</protein>
<sequence length="211" mass="24013">MGNEISVNNSITYYQKEICPIVDDVQTTAPVLQLSKIKFMENHDIEETSIVFLFALDTNKDGIISADDIEKFIRKVQAASLDPNDCDFGFKCGAFCTKELCNYLNESGKDAFKSWFETAIHESFQISEPDKIKCIDADAVNRIFELLQIQQLLGRNFQWVLDMLQRHAEANLRMNLNDPQFDDLVPVETMLCLIQQVANGMSESFASLTKH</sequence>
<proteinExistence type="predicted"/>
<dbReference type="InterPro" id="IPR011992">
    <property type="entry name" value="EF-hand-dom_pair"/>
</dbReference>
<keyword evidence="1" id="KW-0106">Calcium</keyword>
<keyword evidence="4" id="KW-1185">Reference proteome</keyword>
<evidence type="ECO:0000256" key="1">
    <source>
        <dbReference type="ARBA" id="ARBA00022837"/>
    </source>
</evidence>
<accession>A0ABR2HY89</accession>
<evidence type="ECO:0000259" key="2">
    <source>
        <dbReference type="PROSITE" id="PS50222"/>
    </source>
</evidence>
<dbReference type="EMBL" id="JAPFFF010000021">
    <property type="protein sequence ID" value="KAK8854026.1"/>
    <property type="molecule type" value="Genomic_DNA"/>
</dbReference>
<dbReference type="Proteomes" id="UP001470230">
    <property type="component" value="Unassembled WGS sequence"/>
</dbReference>
<comment type="caution">
    <text evidence="3">The sequence shown here is derived from an EMBL/GenBank/DDBJ whole genome shotgun (WGS) entry which is preliminary data.</text>
</comment>
<dbReference type="InterPro" id="IPR002048">
    <property type="entry name" value="EF_hand_dom"/>
</dbReference>
<evidence type="ECO:0000313" key="3">
    <source>
        <dbReference type="EMBL" id="KAK8854026.1"/>
    </source>
</evidence>
<organism evidence="3 4">
    <name type="scientific">Tritrichomonas musculus</name>
    <dbReference type="NCBI Taxonomy" id="1915356"/>
    <lineage>
        <taxon>Eukaryota</taxon>
        <taxon>Metamonada</taxon>
        <taxon>Parabasalia</taxon>
        <taxon>Tritrichomonadida</taxon>
        <taxon>Tritrichomonadidae</taxon>
        <taxon>Tritrichomonas</taxon>
    </lineage>
</organism>
<reference evidence="3 4" key="1">
    <citation type="submission" date="2024-04" db="EMBL/GenBank/DDBJ databases">
        <title>Tritrichomonas musculus Genome.</title>
        <authorList>
            <person name="Alves-Ferreira E."/>
            <person name="Grigg M."/>
            <person name="Lorenzi H."/>
            <person name="Galac M."/>
        </authorList>
    </citation>
    <scope>NUCLEOTIDE SEQUENCE [LARGE SCALE GENOMIC DNA]</scope>
    <source>
        <strain evidence="3 4">EAF2021</strain>
    </source>
</reference>
<dbReference type="PROSITE" id="PS50222">
    <property type="entry name" value="EF_HAND_2"/>
    <property type="match status" value="1"/>
</dbReference>
<dbReference type="SUPFAM" id="SSF47473">
    <property type="entry name" value="EF-hand"/>
    <property type="match status" value="1"/>
</dbReference>
<dbReference type="InterPro" id="IPR018247">
    <property type="entry name" value="EF_Hand_1_Ca_BS"/>
</dbReference>